<dbReference type="RefSeq" id="WP_092473609.1">
    <property type="nucleotide sequence ID" value="NZ_FOOX01000017.1"/>
</dbReference>
<gene>
    <name evidence="3" type="ORF">SAMN05660649_03975</name>
</gene>
<accession>A0A1I2XHW8</accession>
<keyword evidence="2" id="KW-0456">Lyase</keyword>
<dbReference type="NCBIfam" id="TIGR00299">
    <property type="entry name" value="nickel pincer cofactor biosynthesis protein LarC"/>
    <property type="match status" value="1"/>
</dbReference>
<protein>
    <submittedName>
        <fullName evidence="3">TIGR00299 family protein</fullName>
    </submittedName>
</protein>
<keyword evidence="1" id="KW-0533">Nickel</keyword>
<dbReference type="Pfam" id="PF01969">
    <property type="entry name" value="Ni_insertion"/>
    <property type="match status" value="1"/>
</dbReference>
<sequence length="259" mass="27601">MKFAYFDCFSGISGDMILGAFVDLGVELEQLQRGLEQLSLPGFRLEAAAVKRSGLSGTKVDVIVDDVPQPHRNLVDIADIIGRSDLKQSVKDLSLKIFNRLAEAEAKIHGTGINNIHFHEVGGLDSIADIVGASICLDLLGIEEVHCSNLNVGQGFVKCQHGLLPVPAPATLELLRGVPIYAYGPGKELLTPTGAAIITTISGGFGPLPEMMVEKVGYGAGYHELELPNMLRILLGTCLPSNEGGKIKQHEHAAHCCTA</sequence>
<evidence type="ECO:0000313" key="4">
    <source>
        <dbReference type="Proteomes" id="UP000199337"/>
    </source>
</evidence>
<dbReference type="EMBL" id="FOOX01000017">
    <property type="protein sequence ID" value="SFH12657.1"/>
    <property type="molecule type" value="Genomic_DNA"/>
</dbReference>
<name>A0A1I2XHW8_9FIRM</name>
<organism evidence="3 4">
    <name type="scientific">Desulfotruncus arcticus DSM 17038</name>
    <dbReference type="NCBI Taxonomy" id="1121424"/>
    <lineage>
        <taxon>Bacteria</taxon>
        <taxon>Bacillati</taxon>
        <taxon>Bacillota</taxon>
        <taxon>Clostridia</taxon>
        <taxon>Eubacteriales</taxon>
        <taxon>Desulfallaceae</taxon>
        <taxon>Desulfotruncus</taxon>
    </lineage>
</organism>
<evidence type="ECO:0000256" key="1">
    <source>
        <dbReference type="ARBA" id="ARBA00022596"/>
    </source>
</evidence>
<proteinExistence type="predicted"/>
<dbReference type="PANTHER" id="PTHR36566:SF1">
    <property type="entry name" value="PYRIDINIUM-3,5-BISTHIOCARBOXYLIC ACID MONONUCLEOTIDE NICKEL INSERTION PROTEIN"/>
    <property type="match status" value="1"/>
</dbReference>
<evidence type="ECO:0000313" key="3">
    <source>
        <dbReference type="EMBL" id="SFH12657.1"/>
    </source>
</evidence>
<dbReference type="InterPro" id="IPR002822">
    <property type="entry name" value="Ni_insertion"/>
</dbReference>
<dbReference type="AlphaFoldDB" id="A0A1I2XHW8"/>
<dbReference type="Proteomes" id="UP000199337">
    <property type="component" value="Unassembled WGS sequence"/>
</dbReference>
<dbReference type="PANTHER" id="PTHR36566">
    <property type="entry name" value="NICKEL INSERTION PROTEIN-RELATED"/>
    <property type="match status" value="1"/>
</dbReference>
<keyword evidence="4" id="KW-1185">Reference proteome</keyword>
<evidence type="ECO:0000256" key="2">
    <source>
        <dbReference type="ARBA" id="ARBA00023239"/>
    </source>
</evidence>
<dbReference type="GO" id="GO:0016829">
    <property type="term" value="F:lyase activity"/>
    <property type="evidence" value="ECO:0007669"/>
    <property type="project" value="UniProtKB-KW"/>
</dbReference>
<dbReference type="OrthoDB" id="9765625at2"/>
<dbReference type="STRING" id="341036.SAMN05660649_03975"/>
<reference evidence="4" key="1">
    <citation type="submission" date="2016-10" db="EMBL/GenBank/DDBJ databases">
        <authorList>
            <person name="Varghese N."/>
            <person name="Submissions S."/>
        </authorList>
    </citation>
    <scope>NUCLEOTIDE SEQUENCE [LARGE SCALE GENOMIC DNA]</scope>
    <source>
        <strain evidence="4">DSM 17038</strain>
    </source>
</reference>